<dbReference type="InterPro" id="IPR045358">
    <property type="entry name" value="Ty3_capsid"/>
</dbReference>
<name>A0A0G4H9A6_9ALVE</name>
<feature type="domain" description="Ty3 transposon capsid-like protein" evidence="2">
    <location>
        <begin position="100"/>
        <end position="253"/>
    </location>
</feature>
<evidence type="ECO:0000259" key="2">
    <source>
        <dbReference type="Pfam" id="PF19259"/>
    </source>
</evidence>
<organism evidence="3">
    <name type="scientific">Chromera velia CCMP2878</name>
    <dbReference type="NCBI Taxonomy" id="1169474"/>
    <lineage>
        <taxon>Eukaryota</taxon>
        <taxon>Sar</taxon>
        <taxon>Alveolata</taxon>
        <taxon>Colpodellida</taxon>
        <taxon>Chromeraceae</taxon>
        <taxon>Chromera</taxon>
    </lineage>
</organism>
<evidence type="ECO:0000313" key="3">
    <source>
        <dbReference type="EMBL" id="CEM40304.1"/>
    </source>
</evidence>
<reference evidence="3" key="1">
    <citation type="submission" date="2014-11" db="EMBL/GenBank/DDBJ databases">
        <authorList>
            <person name="Otto D Thomas"/>
            <person name="Naeem Raeece"/>
        </authorList>
    </citation>
    <scope>NUCLEOTIDE SEQUENCE</scope>
</reference>
<dbReference type="AlphaFoldDB" id="A0A0G4H9A6"/>
<proteinExistence type="predicted"/>
<accession>A0A0G4H9A6</accession>
<evidence type="ECO:0000256" key="1">
    <source>
        <dbReference type="SAM" id="MobiDB-lite"/>
    </source>
</evidence>
<dbReference type="EMBL" id="CDMZ01002012">
    <property type="protein sequence ID" value="CEM40304.1"/>
    <property type="molecule type" value="Genomic_DNA"/>
</dbReference>
<feature type="region of interest" description="Disordered" evidence="1">
    <location>
        <begin position="292"/>
        <end position="325"/>
    </location>
</feature>
<dbReference type="PhylomeDB" id="A0A0G4H9A6"/>
<dbReference type="VEuPathDB" id="CryptoDB:Cvel_25209"/>
<gene>
    <name evidence="3" type="ORF">Cvel_25209</name>
</gene>
<sequence length="558" mass="60951">MEGAQNVGAPGIPEVFGALETLSNSMRIVQETQALQGQQLTLQGQALEAQGQAIQAVQSGLSLSSQVSPPILQSSPASTSTDIGPGHCASKVVELPAKLVFSGKREELQRWLKDVEDFFELNKVRESKKMKMAKGRLPAYLKEWYEKYEEEHGMFSNWELLKTELTERLKVTIERSIAWAKLQALRCTESLGVEKYNEAFSQLVGQLPHLWEEDVVEDYIKGLPNSIALNVVKAKTHTLLETQKEAAEIEAFLSSRVKGGGHRDFRLRVPESGGVSDAQGHRARQIMATPMQTRGDGGKEEKGSGHAVVIPSRVPPSRRSGGGDTETRALGAEGVVVMESVEVAVTVDDLESGRSTGAMKREKCPRHVIETTNSGTWGAESFEEGDQNANGSGVCTLCTGTLSNPEGGGLPHSAVADKILSRCLRKDLNAHGGVDAEGPTVPVRGSSLSPSAADFVARHKAEIAQAKELLEQTRETAAHYFDRHRRELEFANNLRVEVLEGDMDGGGWARSNRCRHDRDSSSTCCQHHLHVVVSLLERWVQRDSLIPMDGLLLSLWLG</sequence>
<dbReference type="Pfam" id="PF19259">
    <property type="entry name" value="Ty3_capsid"/>
    <property type="match status" value="1"/>
</dbReference>
<protein>
    <recommendedName>
        <fullName evidence="2">Ty3 transposon capsid-like protein domain-containing protein</fullName>
    </recommendedName>
</protein>